<proteinExistence type="predicted"/>
<dbReference type="SUPFAM" id="SSF53271">
    <property type="entry name" value="PRTase-like"/>
    <property type="match status" value="1"/>
</dbReference>
<feature type="transmembrane region" description="Helical" evidence="3">
    <location>
        <begin position="90"/>
        <end position="112"/>
    </location>
</feature>
<sequence>MVARRQEELVLQLLCQGALKALRSGIRRSQIADVLAERGLSISPIDLSRYTYGSHMPKPEKALELLKAIHSSGLSRMVVEQRVSVDEMGVVNVPLLAYDLDILLLAASAAYLEFRGFTDAVLTAAVNGIPLATLVAWALGAKLAVARRERESTTMKYLEAEVFLSDPPSVSHLYLPAGVLQRGERVLIVDDLLRSGRTLRALARIAESAGAFVVGILALLAVGEGWRYAVPEGARVLVLHTVRTNTRWAAR</sequence>
<protein>
    <recommendedName>
        <fullName evidence="4">Phosphoribosyltransferase domain-containing protein</fullName>
    </recommendedName>
</protein>
<keyword evidence="3" id="KW-0472">Membrane</keyword>
<dbReference type="InterPro" id="IPR000836">
    <property type="entry name" value="PRTase_dom"/>
</dbReference>
<keyword evidence="2" id="KW-0660">Purine salvage</keyword>
<dbReference type="EMBL" id="DTIB01000068">
    <property type="protein sequence ID" value="HGB24979.1"/>
    <property type="molecule type" value="Genomic_DNA"/>
</dbReference>
<reference evidence="5" key="1">
    <citation type="journal article" date="2020" name="mSystems">
        <title>Genome- and Community-Level Interaction Insights into Carbon Utilization and Element Cycling Functions of Hydrothermarchaeota in Hydrothermal Sediment.</title>
        <authorList>
            <person name="Zhou Z."/>
            <person name="Liu Y."/>
            <person name="Xu W."/>
            <person name="Pan J."/>
            <person name="Luo Z.H."/>
            <person name="Li M."/>
        </authorList>
    </citation>
    <scope>NUCLEOTIDE SEQUENCE [LARGE SCALE GENOMIC DNA]</scope>
    <source>
        <strain evidence="5">SpSt-8</strain>
    </source>
</reference>
<dbReference type="CDD" id="cd06223">
    <property type="entry name" value="PRTases_typeI"/>
    <property type="match status" value="1"/>
</dbReference>
<comment type="caution">
    <text evidence="5">The sequence shown here is derived from an EMBL/GenBank/DDBJ whole genome shotgun (WGS) entry which is preliminary data.</text>
</comment>
<dbReference type="GO" id="GO:0006166">
    <property type="term" value="P:purine ribonucleoside salvage"/>
    <property type="evidence" value="ECO:0007669"/>
    <property type="project" value="UniProtKB-KW"/>
</dbReference>
<evidence type="ECO:0000259" key="4">
    <source>
        <dbReference type="Pfam" id="PF00156"/>
    </source>
</evidence>
<organism evidence="5">
    <name type="scientific">Thermofilum pendens</name>
    <dbReference type="NCBI Taxonomy" id="2269"/>
    <lineage>
        <taxon>Archaea</taxon>
        <taxon>Thermoproteota</taxon>
        <taxon>Thermoprotei</taxon>
        <taxon>Thermofilales</taxon>
        <taxon>Thermofilaceae</taxon>
        <taxon>Thermofilum</taxon>
    </lineage>
</organism>
<feature type="domain" description="Phosphoribosyltransferase" evidence="4">
    <location>
        <begin position="112"/>
        <end position="226"/>
    </location>
</feature>
<dbReference type="PANTHER" id="PTHR43864:SF1">
    <property type="entry name" value="XANTHINE PHOSPHORIBOSYLTRANSFERASE"/>
    <property type="match status" value="1"/>
</dbReference>
<evidence type="ECO:0000256" key="1">
    <source>
        <dbReference type="ARBA" id="ARBA00022679"/>
    </source>
</evidence>
<dbReference type="GO" id="GO:0016740">
    <property type="term" value="F:transferase activity"/>
    <property type="evidence" value="ECO:0007669"/>
    <property type="project" value="UniProtKB-KW"/>
</dbReference>
<dbReference type="InterPro" id="IPR029057">
    <property type="entry name" value="PRTase-like"/>
</dbReference>
<dbReference type="PANTHER" id="PTHR43864">
    <property type="entry name" value="HYPOXANTHINE/GUANINE PHOSPHORIBOSYLTRANSFERASE"/>
    <property type="match status" value="1"/>
</dbReference>
<feature type="transmembrane region" description="Helical" evidence="3">
    <location>
        <begin position="124"/>
        <end position="145"/>
    </location>
</feature>
<keyword evidence="3" id="KW-1133">Transmembrane helix</keyword>
<dbReference type="InterPro" id="IPR050118">
    <property type="entry name" value="Pur/Pyrimidine_PRTase"/>
</dbReference>
<keyword evidence="1" id="KW-0808">Transferase</keyword>
<dbReference type="AlphaFoldDB" id="A0A7C3WJJ9"/>
<gene>
    <name evidence="5" type="ORF">ENV88_02845</name>
</gene>
<feature type="transmembrane region" description="Helical" evidence="3">
    <location>
        <begin position="201"/>
        <end position="222"/>
    </location>
</feature>
<evidence type="ECO:0000256" key="3">
    <source>
        <dbReference type="SAM" id="Phobius"/>
    </source>
</evidence>
<dbReference type="Gene3D" id="3.40.50.2020">
    <property type="match status" value="1"/>
</dbReference>
<name>A0A7C3WJJ9_THEPE</name>
<keyword evidence="3" id="KW-0812">Transmembrane</keyword>
<dbReference type="Pfam" id="PF00156">
    <property type="entry name" value="Pribosyltran"/>
    <property type="match status" value="1"/>
</dbReference>
<evidence type="ECO:0000256" key="2">
    <source>
        <dbReference type="ARBA" id="ARBA00022726"/>
    </source>
</evidence>
<accession>A0A7C3WJJ9</accession>
<evidence type="ECO:0000313" key="5">
    <source>
        <dbReference type="EMBL" id="HGB24979.1"/>
    </source>
</evidence>